<dbReference type="SUPFAM" id="SSF51735">
    <property type="entry name" value="NAD(P)-binding Rossmann-fold domains"/>
    <property type="match status" value="1"/>
</dbReference>
<proteinExistence type="predicted"/>
<keyword evidence="4" id="KW-1185">Reference proteome</keyword>
<dbReference type="Pfam" id="PF01370">
    <property type="entry name" value="Epimerase"/>
    <property type="match status" value="1"/>
</dbReference>
<comment type="caution">
    <text evidence="3">The sequence shown here is derived from an EMBL/GenBank/DDBJ whole genome shotgun (WGS) entry which is preliminary data.</text>
</comment>
<sequence>MVSIDKSKPVAVTGASGYIASWIVQILLEQGFTVHATVRDPNKESAVGHLKKTAEGAKGSLRLFSADLLKEGNFDEALAGCELVIHTASPFVIKGFKDSYEALVRPAVEGTANVLNACNRHESVRRVVLTSSVASVYGDAIESTDVPGGVFTESHWNETSSLTHQPYSYSKVMAERKAWEMCKAQSRWDLVTINPALVMGPSLTTQTQSTSIDVLRDLGSGVQKTGVPHLEFGVVDVRDVANAHILAGFNPHAQGRFIVNAGTSSLLQMAQILRQKFPKYPLPKTELPKWLVKLVAPFVAGVSREFISKNVGYSISFDNTRSKKILGLSYRDLNVTLWEHFDQMIKDGLLKSR</sequence>
<dbReference type="PANTHER" id="PTHR10366">
    <property type="entry name" value="NAD DEPENDENT EPIMERASE/DEHYDRATASE"/>
    <property type="match status" value="1"/>
</dbReference>
<evidence type="ECO:0000313" key="4">
    <source>
        <dbReference type="Proteomes" id="UP001156664"/>
    </source>
</evidence>
<dbReference type="InterPro" id="IPR001509">
    <property type="entry name" value="Epimerase_deHydtase"/>
</dbReference>
<dbReference type="InterPro" id="IPR050425">
    <property type="entry name" value="NAD(P)_dehydrat-like"/>
</dbReference>
<dbReference type="Gene3D" id="3.40.50.720">
    <property type="entry name" value="NAD(P)-binding Rossmann-like Domain"/>
    <property type="match status" value="1"/>
</dbReference>
<reference evidence="4" key="1">
    <citation type="journal article" date="2019" name="Int. J. Syst. Evol. Microbiol.">
        <title>The Global Catalogue of Microorganisms (GCM) 10K type strain sequencing project: providing services to taxonomists for standard genome sequencing and annotation.</title>
        <authorList>
            <consortium name="The Broad Institute Genomics Platform"/>
            <consortium name="The Broad Institute Genome Sequencing Center for Infectious Disease"/>
            <person name="Wu L."/>
            <person name="Ma J."/>
        </authorList>
    </citation>
    <scope>NUCLEOTIDE SEQUENCE [LARGE SCALE GENOMIC DNA]</scope>
    <source>
        <strain evidence="4">NBRC 105857</strain>
    </source>
</reference>
<dbReference type="InterPro" id="IPR036291">
    <property type="entry name" value="NAD(P)-bd_dom_sf"/>
</dbReference>
<dbReference type="CDD" id="cd05227">
    <property type="entry name" value="AR_SDR_e"/>
    <property type="match status" value="1"/>
</dbReference>
<gene>
    <name evidence="3" type="ORF">GCM10007875_13600</name>
</gene>
<dbReference type="EMBL" id="BSOJ01000013">
    <property type="protein sequence ID" value="GLR26271.1"/>
    <property type="molecule type" value="Genomic_DNA"/>
</dbReference>
<keyword evidence="1" id="KW-0560">Oxidoreductase</keyword>
<dbReference type="PANTHER" id="PTHR10366:SF812">
    <property type="entry name" value="VPS9 DOMAIN-CONTAINING PROTEIN"/>
    <property type="match status" value="1"/>
</dbReference>
<evidence type="ECO:0000313" key="3">
    <source>
        <dbReference type="EMBL" id="GLR26271.1"/>
    </source>
</evidence>
<organism evidence="3 4">
    <name type="scientific">Limnobacter litoralis</name>
    <dbReference type="NCBI Taxonomy" id="481366"/>
    <lineage>
        <taxon>Bacteria</taxon>
        <taxon>Pseudomonadati</taxon>
        <taxon>Pseudomonadota</taxon>
        <taxon>Betaproteobacteria</taxon>
        <taxon>Burkholderiales</taxon>
        <taxon>Burkholderiaceae</taxon>
        <taxon>Limnobacter</taxon>
    </lineage>
</organism>
<dbReference type="Proteomes" id="UP001156664">
    <property type="component" value="Unassembled WGS sequence"/>
</dbReference>
<feature type="domain" description="NAD-dependent epimerase/dehydratase" evidence="2">
    <location>
        <begin position="10"/>
        <end position="253"/>
    </location>
</feature>
<name>A0ABQ5YS67_9BURK</name>
<evidence type="ECO:0000256" key="1">
    <source>
        <dbReference type="ARBA" id="ARBA00023002"/>
    </source>
</evidence>
<evidence type="ECO:0000259" key="2">
    <source>
        <dbReference type="Pfam" id="PF01370"/>
    </source>
</evidence>
<accession>A0ABQ5YS67</accession>
<protein>
    <submittedName>
        <fullName evidence="3">Dihydroflavonol-4-reductase</fullName>
    </submittedName>
</protein>